<organism evidence="14 15">
    <name type="scientific">Candidatus Yanofskybacteria bacterium GW2011_GWA2_44_9</name>
    <dbReference type="NCBI Taxonomy" id="1619025"/>
    <lineage>
        <taxon>Bacteria</taxon>
        <taxon>Candidatus Yanofskyibacteriota</taxon>
    </lineage>
</organism>
<feature type="domain" description="Primosomal protein N C-terminal" evidence="13">
    <location>
        <begin position="545"/>
        <end position="634"/>
    </location>
</feature>
<evidence type="ECO:0000256" key="1">
    <source>
        <dbReference type="ARBA" id="ARBA00022515"/>
    </source>
</evidence>
<evidence type="ECO:0000256" key="4">
    <source>
        <dbReference type="ARBA" id="ARBA00022741"/>
    </source>
</evidence>
<keyword evidence="6 14" id="KW-0347">Helicase</keyword>
<evidence type="ECO:0000313" key="14">
    <source>
        <dbReference type="EMBL" id="KKT82424.1"/>
    </source>
</evidence>
<dbReference type="InterPro" id="IPR041222">
    <property type="entry name" value="PriA_3primeBD"/>
</dbReference>
<dbReference type="GO" id="GO:0006270">
    <property type="term" value="P:DNA replication initiation"/>
    <property type="evidence" value="ECO:0007669"/>
    <property type="project" value="TreeGrafter"/>
</dbReference>
<evidence type="ECO:0000256" key="2">
    <source>
        <dbReference type="ARBA" id="ARBA00022705"/>
    </source>
</evidence>
<dbReference type="PANTHER" id="PTHR30580">
    <property type="entry name" value="PRIMOSOMAL PROTEIN N"/>
    <property type="match status" value="1"/>
</dbReference>
<dbReference type="SUPFAM" id="SSF52540">
    <property type="entry name" value="P-loop containing nucleoside triphosphate hydrolases"/>
    <property type="match status" value="1"/>
</dbReference>
<dbReference type="InterPro" id="IPR005259">
    <property type="entry name" value="PriA"/>
</dbReference>
<dbReference type="AlphaFoldDB" id="A0A0G1NDZ6"/>
<comment type="similarity">
    <text evidence="11">Belongs to the helicase family. PriA subfamily.</text>
</comment>
<comment type="caution">
    <text evidence="14">The sequence shown here is derived from an EMBL/GenBank/DDBJ whole genome shotgun (WGS) entry which is preliminary data.</text>
</comment>
<feature type="binding site" evidence="11">
    <location>
        <position position="348"/>
    </location>
    <ligand>
        <name>Zn(2+)</name>
        <dbReference type="ChEBI" id="CHEBI:29105"/>
        <label>1</label>
    </ligand>
</feature>
<dbReference type="GO" id="GO:1990077">
    <property type="term" value="C:primosome complex"/>
    <property type="evidence" value="ECO:0007669"/>
    <property type="project" value="UniProtKB-UniRule"/>
</dbReference>
<dbReference type="Gene3D" id="3.40.50.300">
    <property type="entry name" value="P-loop containing nucleotide triphosphate hydrolases"/>
    <property type="match status" value="1"/>
</dbReference>
<feature type="binding site" evidence="11">
    <location>
        <position position="379"/>
    </location>
    <ligand>
        <name>Zn(2+)</name>
        <dbReference type="ChEBI" id="CHEBI:29105"/>
        <label>2</label>
    </ligand>
</feature>
<dbReference type="Pfam" id="PF18074">
    <property type="entry name" value="PriA_C"/>
    <property type="match status" value="1"/>
</dbReference>
<evidence type="ECO:0000256" key="3">
    <source>
        <dbReference type="ARBA" id="ARBA00022723"/>
    </source>
</evidence>
<dbReference type="NCBIfam" id="TIGR00595">
    <property type="entry name" value="priA"/>
    <property type="match status" value="1"/>
</dbReference>
<gene>
    <name evidence="11" type="primary">priA</name>
    <name evidence="14" type="ORF">UW79_C0006G0002</name>
</gene>
<keyword evidence="9 11" id="KW-0238">DNA-binding</keyword>
<feature type="binding site" evidence="11">
    <location>
        <position position="357"/>
    </location>
    <ligand>
        <name>Zn(2+)</name>
        <dbReference type="ChEBI" id="CHEBI:29105"/>
        <label>2</label>
    </ligand>
</feature>
<keyword evidence="1 11" id="KW-0639">Primosome</keyword>
<feature type="binding site" evidence="11">
    <location>
        <position position="389"/>
    </location>
    <ligand>
        <name>Zn(2+)</name>
        <dbReference type="ChEBI" id="CHEBI:29105"/>
        <label>1</label>
    </ligand>
</feature>
<keyword evidence="3 11" id="KW-0479">Metal-binding</keyword>
<reference evidence="14 15" key="1">
    <citation type="journal article" date="2015" name="Nature">
        <title>rRNA introns, odd ribosomes, and small enigmatic genomes across a large radiation of phyla.</title>
        <authorList>
            <person name="Brown C.T."/>
            <person name="Hug L.A."/>
            <person name="Thomas B.C."/>
            <person name="Sharon I."/>
            <person name="Castelle C.J."/>
            <person name="Singh A."/>
            <person name="Wilkins M.J."/>
            <person name="Williams K.H."/>
            <person name="Banfield J.F."/>
        </authorList>
    </citation>
    <scope>NUCLEOTIDE SEQUENCE [LARGE SCALE GENOMIC DNA]</scope>
</reference>
<keyword evidence="5" id="KW-0378">Hydrolase</keyword>
<evidence type="ECO:0000256" key="10">
    <source>
        <dbReference type="ARBA" id="ARBA00023235"/>
    </source>
</evidence>
<dbReference type="GO" id="GO:0003677">
    <property type="term" value="F:DNA binding"/>
    <property type="evidence" value="ECO:0007669"/>
    <property type="project" value="UniProtKB-UniRule"/>
</dbReference>
<feature type="binding site" evidence="11">
    <location>
        <position position="351"/>
    </location>
    <ligand>
        <name>Zn(2+)</name>
        <dbReference type="ChEBI" id="CHEBI:29105"/>
        <label>1</label>
    </ligand>
</feature>
<evidence type="ECO:0000259" key="13">
    <source>
        <dbReference type="Pfam" id="PF18074"/>
    </source>
</evidence>
<feature type="binding site" evidence="11">
    <location>
        <position position="392"/>
    </location>
    <ligand>
        <name>Zn(2+)</name>
        <dbReference type="ChEBI" id="CHEBI:29105"/>
        <label>1</label>
    </ligand>
</feature>
<comment type="subunit">
    <text evidence="11">Component of the replication restart primosome.</text>
</comment>
<evidence type="ECO:0000256" key="6">
    <source>
        <dbReference type="ARBA" id="ARBA00022806"/>
    </source>
</evidence>
<evidence type="ECO:0000256" key="9">
    <source>
        <dbReference type="ARBA" id="ARBA00023125"/>
    </source>
</evidence>
<name>A0A0G1NDZ6_9BACT</name>
<dbReference type="GO" id="GO:0006302">
    <property type="term" value="P:double-strand break repair"/>
    <property type="evidence" value="ECO:0007669"/>
    <property type="project" value="InterPro"/>
</dbReference>
<dbReference type="InterPro" id="IPR027417">
    <property type="entry name" value="P-loop_NTPase"/>
</dbReference>
<evidence type="ECO:0000256" key="8">
    <source>
        <dbReference type="ARBA" id="ARBA00022840"/>
    </source>
</evidence>
<dbReference type="PATRIC" id="fig|1619025.3.peg.258"/>
<dbReference type="InterPro" id="IPR041236">
    <property type="entry name" value="PriA_C"/>
</dbReference>
<keyword evidence="2 11" id="KW-0235">DNA replication</keyword>
<dbReference type="Proteomes" id="UP000034032">
    <property type="component" value="Unassembled WGS sequence"/>
</dbReference>
<evidence type="ECO:0000313" key="15">
    <source>
        <dbReference type="Proteomes" id="UP000034032"/>
    </source>
</evidence>
<dbReference type="HAMAP" id="MF_00983">
    <property type="entry name" value="PriA"/>
    <property type="match status" value="1"/>
</dbReference>
<proteinExistence type="inferred from homology"/>
<dbReference type="GO" id="GO:0016787">
    <property type="term" value="F:hydrolase activity"/>
    <property type="evidence" value="ECO:0007669"/>
    <property type="project" value="UniProtKB-KW"/>
</dbReference>
<dbReference type="Pfam" id="PF17764">
    <property type="entry name" value="PriA_3primeBD"/>
    <property type="match status" value="1"/>
</dbReference>
<evidence type="ECO:0000256" key="11">
    <source>
        <dbReference type="HAMAP-Rule" id="MF_00983"/>
    </source>
</evidence>
<evidence type="ECO:0000256" key="5">
    <source>
        <dbReference type="ARBA" id="ARBA00022801"/>
    </source>
</evidence>
<dbReference type="GO" id="GO:0006269">
    <property type="term" value="P:DNA replication, synthesis of primer"/>
    <property type="evidence" value="ECO:0007669"/>
    <property type="project" value="UniProtKB-KW"/>
</dbReference>
<keyword evidence="10" id="KW-0413">Isomerase</keyword>
<dbReference type="GO" id="GO:0006310">
    <property type="term" value="P:DNA recombination"/>
    <property type="evidence" value="ECO:0007669"/>
    <property type="project" value="InterPro"/>
</dbReference>
<comment type="function">
    <text evidence="11">Initiates the restart of stalled replication forks, which reloads the replicative helicase on sites other than the origin of replication. Recognizes and binds to abandoned replication forks and remodels them to uncover a helicase loading site. Promotes assembly of the primosome at these replication forks.</text>
</comment>
<evidence type="ECO:0000256" key="7">
    <source>
        <dbReference type="ARBA" id="ARBA00022833"/>
    </source>
</evidence>
<comment type="caution">
    <text evidence="11">As this protein does not have any detectable helicase domains, it probably does not have helicase activity.</text>
</comment>
<comment type="cofactor">
    <cofactor evidence="11">
        <name>Zn(2+)</name>
        <dbReference type="ChEBI" id="CHEBI:29105"/>
    </cofactor>
    <text evidence="11">Binds 2 zinc ions per subunit.</text>
</comment>
<keyword evidence="7 11" id="KW-0862">Zinc</keyword>
<keyword evidence="8 11" id="KW-0067">ATP-binding</keyword>
<protein>
    <recommendedName>
        <fullName evidence="11">Probable replication restart protein PriA</fullName>
    </recommendedName>
    <alternativeName>
        <fullName evidence="11">Putative ATP-dependent DNA helicase PriA</fullName>
    </alternativeName>
</protein>
<dbReference type="GO" id="GO:0043138">
    <property type="term" value="F:3'-5' DNA helicase activity"/>
    <property type="evidence" value="ECO:0007669"/>
    <property type="project" value="TreeGrafter"/>
</dbReference>
<feature type="binding site" evidence="11">
    <location>
        <position position="376"/>
    </location>
    <ligand>
        <name>Zn(2+)</name>
        <dbReference type="ChEBI" id="CHEBI:29105"/>
        <label>2</label>
    </ligand>
</feature>
<feature type="domain" description="Primosomal protein N' 3' DNA-binding" evidence="12">
    <location>
        <begin position="11"/>
        <end position="108"/>
    </location>
</feature>
<dbReference type="Gene3D" id="3.40.1440.60">
    <property type="entry name" value="PriA, 3(prime) DNA-binding domain"/>
    <property type="match status" value="1"/>
</dbReference>
<sequence length="638" mass="72720">MYIIEVIPLTILPSSISQLLTYYFDQKLEKGSVVEISIGSRKVNAAVVSVTPLEQQKIMLKNYGFELKKINKVVDERRLVSDVQFKIANWIAQYYQAPLGYCLKTVLPQFLLKKSYPISANADFDIKAGQTLPAPLFVATKAKSSIENIKNLIRQTLKEKNQVLILVPETSIIGFYYEELAKHYEAASIHSGMAQKVLSEKWGRIVSGETDIIIGTRQALFIPFHKLGLIVVDDPSNDAYKSDMTPKYNAVDLSRKISRINNCKIVYLSSLPLVADYWGIKNKNLEFFDASNQKRPSVVSVDMVKEIRSGNFSQFSRDLQKAIESAAINRKKVLIFSPRKGYSGILICENCGFFPKCRDCSVALRLHKVPEPIMTCHRCLKSDKVINACPNCHSSKLKPVGTAGTQKIKEEVERYLESKKYAAPVILVDNDFVETENQEKEVIDQINQSEFAVIVATHKILPLRYSQKFDMVALLNADSMLNWPDFQSDEKFLYHFEKLLDFDPEEVIIQSYNTDNTALMSAVSGDRKPFFENDLAARELFYYPPFSRIAKLTFKHKDEEKASYAARVLSEKLKMAIIKMQFQDLVKIAGPYPALVGREKGFYIYNLVLKIPVKMRPEEILKFVPPYWSVDLDPRQVV</sequence>
<dbReference type="EMBL" id="LCJR01000006">
    <property type="protein sequence ID" value="KKT82424.1"/>
    <property type="molecule type" value="Genomic_DNA"/>
</dbReference>
<evidence type="ECO:0000259" key="12">
    <source>
        <dbReference type="Pfam" id="PF17764"/>
    </source>
</evidence>
<accession>A0A0G1NDZ6</accession>
<feature type="binding site" evidence="11">
    <location>
        <position position="360"/>
    </location>
    <ligand>
        <name>Zn(2+)</name>
        <dbReference type="ChEBI" id="CHEBI:29105"/>
        <label>2</label>
    </ligand>
</feature>
<dbReference type="InterPro" id="IPR042115">
    <property type="entry name" value="PriA_3primeBD_sf"/>
</dbReference>
<dbReference type="GO" id="GO:0008270">
    <property type="term" value="F:zinc ion binding"/>
    <property type="evidence" value="ECO:0007669"/>
    <property type="project" value="UniProtKB-UniRule"/>
</dbReference>
<dbReference type="GO" id="GO:0005524">
    <property type="term" value="F:ATP binding"/>
    <property type="evidence" value="ECO:0007669"/>
    <property type="project" value="UniProtKB-UniRule"/>
</dbReference>
<dbReference type="PANTHER" id="PTHR30580:SF0">
    <property type="entry name" value="PRIMOSOMAL PROTEIN N"/>
    <property type="match status" value="1"/>
</dbReference>
<keyword evidence="4 11" id="KW-0547">Nucleotide-binding</keyword>